<feature type="compositionally biased region" description="Basic and acidic residues" evidence="4">
    <location>
        <begin position="367"/>
        <end position="376"/>
    </location>
</feature>
<dbReference type="Proteomes" id="UP000483379">
    <property type="component" value="Unassembled WGS sequence"/>
</dbReference>
<feature type="region of interest" description="Disordered" evidence="4">
    <location>
        <begin position="277"/>
        <end position="338"/>
    </location>
</feature>
<dbReference type="InterPro" id="IPR052026">
    <property type="entry name" value="ExeA_AAA_ATPase_DNA-bind"/>
</dbReference>
<name>A0A6M0K5E0_9GAMM</name>
<dbReference type="CDD" id="cd07185">
    <property type="entry name" value="OmpA_C-like"/>
    <property type="match status" value="1"/>
</dbReference>
<feature type="compositionally biased region" description="Polar residues" evidence="4">
    <location>
        <begin position="417"/>
        <end position="426"/>
    </location>
</feature>
<dbReference type="InterPro" id="IPR049945">
    <property type="entry name" value="AAA_22"/>
</dbReference>
<feature type="compositionally biased region" description="Polar residues" evidence="4">
    <location>
        <begin position="595"/>
        <end position="613"/>
    </location>
</feature>
<accession>A0A6M0K5E0</accession>
<dbReference type="Gene3D" id="3.40.50.300">
    <property type="entry name" value="P-loop containing nucleotide triphosphate hydrolases"/>
    <property type="match status" value="1"/>
</dbReference>
<feature type="domain" description="OmpA-like" evidence="5">
    <location>
        <begin position="733"/>
        <end position="852"/>
    </location>
</feature>
<dbReference type="SUPFAM" id="SSF103088">
    <property type="entry name" value="OmpA-like"/>
    <property type="match status" value="1"/>
</dbReference>
<dbReference type="Pfam" id="PF13401">
    <property type="entry name" value="AAA_22"/>
    <property type="match status" value="1"/>
</dbReference>
<feature type="compositionally biased region" description="Basic and acidic residues" evidence="4">
    <location>
        <begin position="555"/>
        <end position="566"/>
    </location>
</feature>
<feature type="compositionally biased region" description="Polar residues" evidence="4">
    <location>
        <begin position="533"/>
        <end position="543"/>
    </location>
</feature>
<evidence type="ECO:0000256" key="4">
    <source>
        <dbReference type="SAM" id="MobiDB-lite"/>
    </source>
</evidence>
<proteinExistence type="predicted"/>
<keyword evidence="2 3" id="KW-0472">Membrane</keyword>
<dbReference type="AlphaFoldDB" id="A0A6M0K5E0"/>
<dbReference type="RefSeq" id="WP_164454257.1">
    <property type="nucleotide sequence ID" value="NZ_JAAIJQ010000062.1"/>
</dbReference>
<dbReference type="PANTHER" id="PTHR35894">
    <property type="entry name" value="GENERAL SECRETION PATHWAY PROTEIN A-RELATED"/>
    <property type="match status" value="1"/>
</dbReference>
<dbReference type="SUPFAM" id="SSF52540">
    <property type="entry name" value="P-loop containing nucleoside triphosphate hydrolases"/>
    <property type="match status" value="1"/>
</dbReference>
<dbReference type="InterPro" id="IPR036737">
    <property type="entry name" value="OmpA-like_sf"/>
</dbReference>
<protein>
    <submittedName>
        <fullName evidence="6">AAA family ATPase</fullName>
    </submittedName>
</protein>
<dbReference type="PANTHER" id="PTHR35894:SF1">
    <property type="entry name" value="PHOSPHORIBULOKINASE _ URIDINE KINASE FAMILY"/>
    <property type="match status" value="1"/>
</dbReference>
<dbReference type="EMBL" id="JAAIJQ010000062">
    <property type="protein sequence ID" value="NEV63797.1"/>
    <property type="molecule type" value="Genomic_DNA"/>
</dbReference>
<evidence type="ECO:0000256" key="2">
    <source>
        <dbReference type="ARBA" id="ARBA00023136"/>
    </source>
</evidence>
<organism evidence="6 7">
    <name type="scientific">Thiorhodococcus minor</name>
    <dbReference type="NCBI Taxonomy" id="57489"/>
    <lineage>
        <taxon>Bacteria</taxon>
        <taxon>Pseudomonadati</taxon>
        <taxon>Pseudomonadota</taxon>
        <taxon>Gammaproteobacteria</taxon>
        <taxon>Chromatiales</taxon>
        <taxon>Chromatiaceae</taxon>
        <taxon>Thiorhodococcus</taxon>
    </lineage>
</organism>
<feature type="compositionally biased region" description="Low complexity" evidence="4">
    <location>
        <begin position="514"/>
        <end position="524"/>
    </location>
</feature>
<feature type="compositionally biased region" description="Low complexity" evidence="4">
    <location>
        <begin position="318"/>
        <end position="328"/>
    </location>
</feature>
<sequence>MYESFYGFDKKPFSLMPEPAFLFMTEQHKQALTVLEYGLSNQVGFIVLTGEIGAGKTTLAHYLFHEIDDSFTVGFIRQTHQSFGNLMDWVSMAFGLECAGSPHEILADFTAFLIQEYAAGRRVLLILDEAQNLSSEQLEQLRLLSNINADQDFVMQIMLLGQPGLRDLLREPSLEQFAQRIAASFHLGGMSPEETQGYIHHRILAAGSQDLVFTPEACAVVHRTSKGLPRLVNLICDTALVYGYGAGALRIDAALASDFIDAHLPYLLVPIDATKAPQNGREPAPQPQLRQIAPASRPSAKLSATRVVHIDASTRVKPPAQLQPALQQRAGSGQERTLHAAHAARWVVGAAPIVEAPRESESFQFDRQSEHAKEALETQPGALGPMTAPMGATTAESAKERSVIETTDPGIDGAHSVSLTPASEPTQADADNPRPLAWQRIMGTGLILVLLALGIIMGTLPRTGEERAVRSQDRPPDDVAVSASQEVVKGELGDASQLPEATASLSPVPDRDAPTAATADSSPTPGGGDHANRQQPDASTQETEPIARGAPADLDMNRRSDIENRGRTAQSRQQAATLAESRLPPGTDRSDLARSLQQETSPASDRLAATSQDLAPARLGASVDEADSSPHPAVSQSTSESAGPSQDPATGPPSKPRPEAAQRPSATAKLGAEVSADQTPAILQSIGRALMSAAIEAPNTPAEPPNTFSASSTTQALEQRLSDLSERIRSSGANQMNIDLGRFVLFPAGSEQLNRRARETLSSIASILSDYEAVRVRVIAYTDSPGSAALNLKLSQRRAERVSSFLTSAGIAPSRLEHEGRGESQVKVAPADDSERGIWANRRIELELTLPALIEETSPGITSNPETA</sequence>
<feature type="compositionally biased region" description="Polar residues" evidence="4">
    <location>
        <begin position="567"/>
        <end position="576"/>
    </location>
</feature>
<dbReference type="PROSITE" id="PS51123">
    <property type="entry name" value="OMPA_2"/>
    <property type="match status" value="1"/>
</dbReference>
<dbReference type="GO" id="GO:0016887">
    <property type="term" value="F:ATP hydrolysis activity"/>
    <property type="evidence" value="ECO:0007669"/>
    <property type="project" value="InterPro"/>
</dbReference>
<dbReference type="GO" id="GO:0016020">
    <property type="term" value="C:membrane"/>
    <property type="evidence" value="ECO:0007669"/>
    <property type="project" value="UniProtKB-SubCell"/>
</dbReference>
<feature type="region of interest" description="Disordered" evidence="4">
    <location>
        <begin position="359"/>
        <end position="431"/>
    </location>
</feature>
<feature type="compositionally biased region" description="Polar residues" evidence="4">
    <location>
        <begin position="634"/>
        <end position="648"/>
    </location>
</feature>
<dbReference type="Pfam" id="PF00691">
    <property type="entry name" value="OmpA"/>
    <property type="match status" value="1"/>
</dbReference>
<dbReference type="CDD" id="cd00009">
    <property type="entry name" value="AAA"/>
    <property type="match status" value="1"/>
</dbReference>
<feature type="region of interest" description="Disordered" evidence="4">
    <location>
        <begin position="490"/>
        <end position="676"/>
    </location>
</feature>
<keyword evidence="7" id="KW-1185">Reference proteome</keyword>
<evidence type="ECO:0000256" key="1">
    <source>
        <dbReference type="ARBA" id="ARBA00004370"/>
    </source>
</evidence>
<comment type="subcellular location">
    <subcellularLocation>
        <location evidence="1">Membrane</location>
    </subcellularLocation>
</comment>
<comment type="caution">
    <text evidence="6">The sequence shown here is derived from an EMBL/GenBank/DDBJ whole genome shotgun (WGS) entry which is preliminary data.</text>
</comment>
<evidence type="ECO:0000313" key="7">
    <source>
        <dbReference type="Proteomes" id="UP000483379"/>
    </source>
</evidence>
<dbReference type="InterPro" id="IPR027417">
    <property type="entry name" value="P-loop_NTPase"/>
</dbReference>
<dbReference type="Gene3D" id="3.30.1330.60">
    <property type="entry name" value="OmpA-like domain"/>
    <property type="match status" value="1"/>
</dbReference>
<dbReference type="InterPro" id="IPR006664">
    <property type="entry name" value="OMP_bac"/>
</dbReference>
<dbReference type="PRINTS" id="PR01021">
    <property type="entry name" value="OMPADOMAIN"/>
</dbReference>
<evidence type="ECO:0000259" key="5">
    <source>
        <dbReference type="PROSITE" id="PS51123"/>
    </source>
</evidence>
<gene>
    <name evidence="6" type="ORF">G3446_18210</name>
</gene>
<evidence type="ECO:0000256" key="3">
    <source>
        <dbReference type="PROSITE-ProRule" id="PRU00473"/>
    </source>
</evidence>
<dbReference type="InterPro" id="IPR006665">
    <property type="entry name" value="OmpA-like"/>
</dbReference>
<reference evidence="6 7" key="1">
    <citation type="submission" date="2020-02" db="EMBL/GenBank/DDBJ databases">
        <title>Genome sequences of Thiorhodococcus mannitoliphagus and Thiorhodococcus minor, purple sulfur photosynthetic bacteria in the gammaproteobacterial family, Chromatiaceae.</title>
        <authorList>
            <person name="Aviles F.A."/>
            <person name="Meyer T.E."/>
            <person name="Kyndt J.A."/>
        </authorList>
    </citation>
    <scope>NUCLEOTIDE SEQUENCE [LARGE SCALE GENOMIC DNA]</scope>
    <source>
        <strain evidence="6 7">DSM 11518</strain>
    </source>
</reference>
<evidence type="ECO:0000313" key="6">
    <source>
        <dbReference type="EMBL" id="NEV63797.1"/>
    </source>
</evidence>